<evidence type="ECO:0000259" key="1">
    <source>
        <dbReference type="Pfam" id="PF21788"/>
    </source>
</evidence>
<protein>
    <submittedName>
        <fullName evidence="3">Uncharacterized protein LOC136087077</fullName>
    </submittedName>
</protein>
<sequence>MCLKILSEADITIASLTFDGHLILVWLIILEQIYQLTLVAHTFHIQLQKKPVFIIMDSLHMLKLIRNTYGMLKIIFDCKNEPIKWDYMEKLVAIQEKEGLHLATKITKQHINWYQEKMKVKLAAQTFGQKVAKAT</sequence>
<reference evidence="3" key="1">
    <citation type="submission" date="2025-08" db="UniProtKB">
        <authorList>
            <consortium name="RefSeq"/>
        </authorList>
    </citation>
    <scope>IDENTIFICATION</scope>
</reference>
<name>A0ABM4CUP9_HYDVU</name>
<dbReference type="GeneID" id="136087077"/>
<accession>A0ABM4CUP9</accession>
<keyword evidence="2" id="KW-1185">Reference proteome</keyword>
<evidence type="ECO:0000313" key="2">
    <source>
        <dbReference type="Proteomes" id="UP001652625"/>
    </source>
</evidence>
<dbReference type="InterPro" id="IPR048366">
    <property type="entry name" value="TNP-like_GBD"/>
</dbReference>
<proteinExistence type="predicted"/>
<evidence type="ECO:0000313" key="3">
    <source>
        <dbReference type="RefSeq" id="XP_065665655.1"/>
    </source>
</evidence>
<organism evidence="2 3">
    <name type="scientific">Hydra vulgaris</name>
    <name type="common">Hydra</name>
    <name type="synonym">Hydra attenuata</name>
    <dbReference type="NCBI Taxonomy" id="6087"/>
    <lineage>
        <taxon>Eukaryota</taxon>
        <taxon>Metazoa</taxon>
        <taxon>Cnidaria</taxon>
        <taxon>Hydrozoa</taxon>
        <taxon>Hydroidolina</taxon>
        <taxon>Anthoathecata</taxon>
        <taxon>Aplanulata</taxon>
        <taxon>Hydridae</taxon>
        <taxon>Hydra</taxon>
    </lineage>
</organism>
<feature type="domain" description="Transposable element P transposase-like GTP-binding insertion" evidence="1">
    <location>
        <begin position="60"/>
        <end position="134"/>
    </location>
</feature>
<dbReference type="Proteomes" id="UP001652625">
    <property type="component" value="Chromosome 11"/>
</dbReference>
<dbReference type="RefSeq" id="XP_065665655.1">
    <property type="nucleotide sequence ID" value="XM_065809583.1"/>
</dbReference>
<dbReference type="Pfam" id="PF21788">
    <property type="entry name" value="TNP-like_GBD"/>
    <property type="match status" value="1"/>
</dbReference>
<gene>
    <name evidence="3" type="primary">LOC136087077</name>
</gene>